<dbReference type="Pfam" id="PF07715">
    <property type="entry name" value="Plug"/>
    <property type="match status" value="1"/>
</dbReference>
<dbReference type="GO" id="GO:0009279">
    <property type="term" value="C:cell outer membrane"/>
    <property type="evidence" value="ECO:0007669"/>
    <property type="project" value="UniProtKB-SubCell"/>
</dbReference>
<evidence type="ECO:0000256" key="1">
    <source>
        <dbReference type="ARBA" id="ARBA00004571"/>
    </source>
</evidence>
<dbReference type="InterPro" id="IPR023996">
    <property type="entry name" value="TonB-dep_OMP_SusC/RagA"/>
</dbReference>
<keyword evidence="5 7" id="KW-0472">Membrane</keyword>
<dbReference type="SUPFAM" id="SSF56935">
    <property type="entry name" value="Porins"/>
    <property type="match status" value="1"/>
</dbReference>
<comment type="similarity">
    <text evidence="7">Belongs to the TonB-dependent receptor family.</text>
</comment>
<evidence type="ECO:0000256" key="6">
    <source>
        <dbReference type="ARBA" id="ARBA00023237"/>
    </source>
</evidence>
<protein>
    <submittedName>
        <fullName evidence="9">SusC/RagA family TonB-linked outer membrane protein</fullName>
    </submittedName>
</protein>
<dbReference type="STRING" id="651561.BBI00_17340"/>
<reference evidence="10" key="1">
    <citation type="submission" date="2016-07" db="EMBL/GenBank/DDBJ databases">
        <authorList>
            <person name="Florea S."/>
            <person name="Webb J.S."/>
            <person name="Jaromczyk J."/>
            <person name="Schardl C.L."/>
        </authorList>
    </citation>
    <scope>NUCLEOTIDE SEQUENCE [LARGE SCALE GENOMIC DNA]</scope>
    <source>
        <strain evidence="10">CC-VM-7</strain>
    </source>
</reference>
<dbReference type="Gene3D" id="2.40.170.20">
    <property type="entry name" value="TonB-dependent receptor, beta-barrel domain"/>
    <property type="match status" value="1"/>
</dbReference>
<dbReference type="InterPro" id="IPR012910">
    <property type="entry name" value="Plug_dom"/>
</dbReference>
<evidence type="ECO:0000256" key="2">
    <source>
        <dbReference type="ARBA" id="ARBA00022448"/>
    </source>
</evidence>
<keyword evidence="3 7" id="KW-1134">Transmembrane beta strand</keyword>
<evidence type="ECO:0000259" key="8">
    <source>
        <dbReference type="Pfam" id="PF07715"/>
    </source>
</evidence>
<keyword evidence="2 7" id="KW-0813">Transport</keyword>
<keyword evidence="4 7" id="KW-0812">Transmembrane</keyword>
<organism evidence="9 10">
    <name type="scientific">Chryseobacterium arthrosphaerae</name>
    <dbReference type="NCBI Taxonomy" id="651561"/>
    <lineage>
        <taxon>Bacteria</taxon>
        <taxon>Pseudomonadati</taxon>
        <taxon>Bacteroidota</taxon>
        <taxon>Flavobacteriia</taxon>
        <taxon>Flavobacteriales</taxon>
        <taxon>Weeksellaceae</taxon>
        <taxon>Chryseobacterium group</taxon>
        <taxon>Chryseobacterium</taxon>
    </lineage>
</organism>
<comment type="caution">
    <text evidence="9">The sequence shown here is derived from an EMBL/GenBank/DDBJ whole genome shotgun (WGS) entry which is preliminary data.</text>
</comment>
<evidence type="ECO:0000313" key="10">
    <source>
        <dbReference type="Proteomes" id="UP000093432"/>
    </source>
</evidence>
<dbReference type="PROSITE" id="PS52016">
    <property type="entry name" value="TONB_DEPENDENT_REC_3"/>
    <property type="match status" value="1"/>
</dbReference>
<comment type="subcellular location">
    <subcellularLocation>
        <location evidence="1 7">Cell outer membrane</location>
        <topology evidence="1 7">Multi-pass membrane protein</topology>
    </subcellularLocation>
</comment>
<evidence type="ECO:0000256" key="3">
    <source>
        <dbReference type="ARBA" id="ARBA00022452"/>
    </source>
</evidence>
<dbReference type="EMBL" id="MAYG01000012">
    <property type="protein sequence ID" value="OCA71798.1"/>
    <property type="molecule type" value="Genomic_DNA"/>
</dbReference>
<gene>
    <name evidence="9" type="ORF">BBI00_17340</name>
</gene>
<dbReference type="AlphaFoldDB" id="A0A1B8ZJM5"/>
<accession>A0A1B8ZJM5</accession>
<dbReference type="InterPro" id="IPR039426">
    <property type="entry name" value="TonB-dep_rcpt-like"/>
</dbReference>
<dbReference type="Proteomes" id="UP000093432">
    <property type="component" value="Unassembled WGS sequence"/>
</dbReference>
<evidence type="ECO:0000313" key="9">
    <source>
        <dbReference type="EMBL" id="OCA71798.1"/>
    </source>
</evidence>
<dbReference type="InterPro" id="IPR037066">
    <property type="entry name" value="Plug_dom_sf"/>
</dbReference>
<dbReference type="InterPro" id="IPR023997">
    <property type="entry name" value="TonB-dep_OMP_SusC/RagA_CS"/>
</dbReference>
<name>A0A1B8ZJM5_9FLAO</name>
<evidence type="ECO:0000256" key="5">
    <source>
        <dbReference type="ARBA" id="ARBA00023136"/>
    </source>
</evidence>
<sequence length="983" mass="107377">MPVLFVFSLSATAQEKKSADTTKTTNIQEVVVTSLGIKRQARSLTYSSQQIGGDELTEVKTPNLLNSINGKVSNVQVNRTNGVGSSVRVIMRGDKSVNTTQPLYVIDGIPIINGTGKSADIGQYSNMPDPGDVLSSINPDDIESINFLKGASASALYGSAGGNGAILITTRKGRAGKSAITYSSSLTVERAYSLPKLQQSYLSYDPAVAGQQPGQSTESWGAKGASKDYLKDFLQTGTTWVNSLSFQSGNERSTNYFSIGNTTNKGVVPISYFDQYNISFRNSSKFLDDKLTLDANFIGSLQESKNRQTPGASFSPLTSLYWLPRGVDFDQYGPDNYSYLNKERFLPAQNWWEVNPDGSFKGNPVTQNPYWILNRNPVTVANKNAYGAVALSYQINPWLSARVRGNYSWNISDSQRDIAAFSAPSLLAVNEGINGRILKNTYENSSTYGDVLLIGSPKINETISLDFTVGASTNTTRNKITQIDNAYLVIPNLFTLNNLTWGLKRAPGDGYHNIYTNMKKQVQSVFASASIGYKNMFYVDMTFRNDWDSSLALTGRTGFDYESVGANAVLSSVFKLPEVINFWKVRGSYATVGLGLPTNISNAMIEYNKGYTYGVDAGTLVFPRSSFITDPKYKELFPKPEFNKTFEAGTELRMLDNRLSFDITYYNSNTSNQLLETKIDSYFGGLKPGWYYINAGKIRNTGFESSLSYKVFNSEKFGWTTTVNASANKNKIVELFPSSLPVPEETFFSLAGGGEYTKLKLGGSFGDLYGIKFKRDDQGRILVNDKGVPLAESTPTYLGNPNPKFIMGFNNSFNIGKLGISFLIDGKFGGKVLSLTEKANDLYGVSQATADARDAGGVSVPNAVYAPGTPNAGQAYTGLTNAKDYYKTVGTTEGYGKGIDEAYLYSATTVRLRQASISYTFDINSKYMKNATVSLVGTNLFFFYKKAPFDPEQVSGNTPGGVGVDSFGLPVTRSIGLSLKANF</sequence>
<feature type="domain" description="TonB-dependent receptor plug" evidence="8">
    <location>
        <begin position="42"/>
        <end position="165"/>
    </location>
</feature>
<proteinExistence type="inferred from homology"/>
<evidence type="ECO:0000256" key="4">
    <source>
        <dbReference type="ARBA" id="ARBA00022692"/>
    </source>
</evidence>
<dbReference type="Gene3D" id="2.170.130.10">
    <property type="entry name" value="TonB-dependent receptor, plug domain"/>
    <property type="match status" value="1"/>
</dbReference>
<dbReference type="NCBIfam" id="TIGR04057">
    <property type="entry name" value="SusC_RagA_signa"/>
    <property type="match status" value="1"/>
</dbReference>
<dbReference type="InterPro" id="IPR036942">
    <property type="entry name" value="Beta-barrel_TonB_sf"/>
</dbReference>
<evidence type="ECO:0000256" key="7">
    <source>
        <dbReference type="PROSITE-ProRule" id="PRU01360"/>
    </source>
</evidence>
<dbReference type="NCBIfam" id="TIGR04056">
    <property type="entry name" value="OMP_RagA_SusC"/>
    <property type="match status" value="1"/>
</dbReference>
<keyword evidence="6 7" id="KW-0998">Cell outer membrane</keyword>